<protein>
    <recommendedName>
        <fullName evidence="3">SPOR domain-containing protein</fullName>
    </recommendedName>
</protein>
<reference evidence="2" key="1">
    <citation type="submission" date="2023-07" db="EMBL/GenBank/DDBJ databases">
        <title>30 novel species of actinomycetes from the DSMZ collection.</title>
        <authorList>
            <person name="Nouioui I."/>
        </authorList>
    </citation>
    <scope>NUCLEOTIDE SEQUENCE [LARGE SCALE GENOMIC DNA]</scope>
    <source>
        <strain evidence="2">DSM 44399</strain>
    </source>
</reference>
<dbReference type="RefSeq" id="WP_311422577.1">
    <property type="nucleotide sequence ID" value="NZ_JAVREH010000007.1"/>
</dbReference>
<name>A0ABU2J8X6_9ACTN</name>
<keyword evidence="2" id="KW-1185">Reference proteome</keyword>
<sequence>MSTKDLEGTYWYCEKHHVAEVFPGCGSHQKIGPFDTEAAAANALQTIADRERRYDAEDSKWEGGA</sequence>
<comment type="caution">
    <text evidence="1">The sequence shown here is derived from an EMBL/GenBank/DDBJ whole genome shotgun (WGS) entry which is preliminary data.</text>
</comment>
<proteinExistence type="predicted"/>
<evidence type="ECO:0000313" key="2">
    <source>
        <dbReference type="Proteomes" id="UP001183176"/>
    </source>
</evidence>
<gene>
    <name evidence="1" type="ORF">RM423_08430</name>
</gene>
<dbReference type="Proteomes" id="UP001183176">
    <property type="component" value="Unassembled WGS sequence"/>
</dbReference>
<accession>A0ABU2J8X6</accession>
<organism evidence="1 2">
    <name type="scientific">Jatrophihabitans lederbergiae</name>
    <dbReference type="NCBI Taxonomy" id="3075547"/>
    <lineage>
        <taxon>Bacteria</taxon>
        <taxon>Bacillati</taxon>
        <taxon>Actinomycetota</taxon>
        <taxon>Actinomycetes</taxon>
        <taxon>Jatrophihabitantales</taxon>
        <taxon>Jatrophihabitantaceae</taxon>
        <taxon>Jatrophihabitans</taxon>
    </lineage>
</organism>
<dbReference type="EMBL" id="JAVREH010000007">
    <property type="protein sequence ID" value="MDT0261421.1"/>
    <property type="molecule type" value="Genomic_DNA"/>
</dbReference>
<evidence type="ECO:0000313" key="1">
    <source>
        <dbReference type="EMBL" id="MDT0261421.1"/>
    </source>
</evidence>
<evidence type="ECO:0008006" key="3">
    <source>
        <dbReference type="Google" id="ProtNLM"/>
    </source>
</evidence>